<evidence type="ECO:0000259" key="7">
    <source>
        <dbReference type="Pfam" id="PF06305"/>
    </source>
</evidence>
<feature type="region of interest" description="Disordered" evidence="5">
    <location>
        <begin position="1"/>
        <end position="35"/>
    </location>
</feature>
<dbReference type="RefSeq" id="WP_264011565.1">
    <property type="nucleotide sequence ID" value="NZ_JACKSJ010000043.1"/>
</dbReference>
<keyword evidence="4 6" id="KW-0472">Membrane</keyword>
<dbReference type="Pfam" id="PF06305">
    <property type="entry name" value="LapA_dom"/>
    <property type="match status" value="1"/>
</dbReference>
<evidence type="ECO:0000256" key="1">
    <source>
        <dbReference type="ARBA" id="ARBA00022475"/>
    </source>
</evidence>
<reference evidence="8" key="1">
    <citation type="submission" date="2020-07" db="EMBL/GenBank/DDBJ databases">
        <authorList>
            <person name="Pettersson B.M.F."/>
            <person name="Behra P.R.K."/>
            <person name="Ramesh M."/>
            <person name="Das S."/>
            <person name="Dasgupta S."/>
            <person name="Kirsebom L.A."/>
        </authorList>
    </citation>
    <scope>NUCLEOTIDE SEQUENCE</scope>
    <source>
        <strain evidence="8">DSM 44615</strain>
    </source>
</reference>
<comment type="caution">
    <text evidence="8">The sequence shown here is derived from an EMBL/GenBank/DDBJ whole genome shotgun (WGS) entry which is preliminary data.</text>
</comment>
<name>A0A9X2Y7H3_9MYCO</name>
<dbReference type="Proteomes" id="UP001140293">
    <property type="component" value="Unassembled WGS sequence"/>
</dbReference>
<evidence type="ECO:0000313" key="8">
    <source>
        <dbReference type="EMBL" id="MCV7169373.1"/>
    </source>
</evidence>
<evidence type="ECO:0000256" key="3">
    <source>
        <dbReference type="ARBA" id="ARBA00022989"/>
    </source>
</evidence>
<accession>A0A9X2Y7H3</accession>
<evidence type="ECO:0000256" key="4">
    <source>
        <dbReference type="ARBA" id="ARBA00023136"/>
    </source>
</evidence>
<keyword evidence="3 6" id="KW-1133">Transmembrane helix</keyword>
<proteinExistence type="predicted"/>
<dbReference type="AlphaFoldDB" id="A0A9X2Y7H3"/>
<feature type="transmembrane region" description="Helical" evidence="6">
    <location>
        <begin position="92"/>
        <end position="116"/>
    </location>
</feature>
<feature type="transmembrane region" description="Helical" evidence="6">
    <location>
        <begin position="52"/>
        <end position="72"/>
    </location>
</feature>
<keyword evidence="2 6" id="KW-0812">Transmembrane</keyword>
<evidence type="ECO:0000256" key="2">
    <source>
        <dbReference type="ARBA" id="ARBA00022692"/>
    </source>
</evidence>
<evidence type="ECO:0000313" key="9">
    <source>
        <dbReference type="Proteomes" id="UP001140293"/>
    </source>
</evidence>
<evidence type="ECO:0000256" key="5">
    <source>
        <dbReference type="SAM" id="MobiDB-lite"/>
    </source>
</evidence>
<dbReference type="InterPro" id="IPR010445">
    <property type="entry name" value="LapA_dom"/>
</dbReference>
<protein>
    <submittedName>
        <fullName evidence="8">DUF1049 domain-containing protein</fullName>
    </submittedName>
</protein>
<reference evidence="8" key="2">
    <citation type="journal article" date="2022" name="BMC Genomics">
        <title>Comparative genome analysis of mycobacteria focusing on tRNA and non-coding RNA.</title>
        <authorList>
            <person name="Behra P.R.K."/>
            <person name="Pettersson B.M.F."/>
            <person name="Ramesh M."/>
            <person name="Das S."/>
            <person name="Dasgupta S."/>
            <person name="Kirsebom L.A."/>
        </authorList>
    </citation>
    <scope>NUCLEOTIDE SEQUENCE</scope>
    <source>
        <strain evidence="8">DSM 44615</strain>
    </source>
</reference>
<feature type="compositionally biased region" description="Pro residues" evidence="5">
    <location>
        <begin position="16"/>
        <end position="27"/>
    </location>
</feature>
<dbReference type="GO" id="GO:0005886">
    <property type="term" value="C:plasma membrane"/>
    <property type="evidence" value="ECO:0007669"/>
    <property type="project" value="InterPro"/>
</dbReference>
<keyword evidence="1" id="KW-1003">Cell membrane</keyword>
<feature type="domain" description="Lipopolysaccharide assembly protein A" evidence="7">
    <location>
        <begin position="74"/>
        <end position="129"/>
    </location>
</feature>
<sequence>MSTDPYGAPTGSTPQPLGPPNPGPPSPGDIEPLPHQPAAAADVKEVKFTRAAALWSAVIIGLLILIVLLIFIAQNTESAQFAFLGWSWSLPLGVAILGAAVCGGLLTVAVGTVRLFQLRKAAKRNLKAARR</sequence>
<organism evidence="8 9">
    <name type="scientific">[Mycobacterium] manitobense</name>
    <dbReference type="NCBI Taxonomy" id="190147"/>
    <lineage>
        <taxon>Bacteria</taxon>
        <taxon>Bacillati</taxon>
        <taxon>Actinomycetota</taxon>
        <taxon>Actinomycetes</taxon>
        <taxon>Mycobacteriales</taxon>
        <taxon>Mycobacteriaceae</taxon>
        <taxon>Mycolicibacterium</taxon>
    </lineage>
</organism>
<dbReference type="EMBL" id="JACKSJ010000043">
    <property type="protein sequence ID" value="MCV7169373.1"/>
    <property type="molecule type" value="Genomic_DNA"/>
</dbReference>
<evidence type="ECO:0000256" key="6">
    <source>
        <dbReference type="SAM" id="Phobius"/>
    </source>
</evidence>
<gene>
    <name evidence="8" type="ORF">H7I41_05475</name>
</gene>
<keyword evidence="9" id="KW-1185">Reference proteome</keyword>